<dbReference type="AlphaFoldDB" id="A0A7G7BRX7"/>
<dbReference type="SUPFAM" id="SSF47413">
    <property type="entry name" value="lambda repressor-like DNA-binding domains"/>
    <property type="match status" value="1"/>
</dbReference>
<evidence type="ECO:0000313" key="3">
    <source>
        <dbReference type="Proteomes" id="UP000515307"/>
    </source>
</evidence>
<keyword evidence="3" id="KW-1185">Reference proteome</keyword>
<dbReference type="Proteomes" id="UP000515307">
    <property type="component" value="Chromosome"/>
</dbReference>
<dbReference type="InterPro" id="IPR010982">
    <property type="entry name" value="Lambda_DNA-bd_dom_sf"/>
</dbReference>
<dbReference type="RefSeq" id="WP_185301552.1">
    <property type="nucleotide sequence ID" value="NZ_CP045702.1"/>
</dbReference>
<gene>
    <name evidence="2" type="ORF">F0344_28970</name>
</gene>
<feature type="domain" description="HTH cro/C1-type" evidence="1">
    <location>
        <begin position="16"/>
        <end position="53"/>
    </location>
</feature>
<dbReference type="CDD" id="cd00093">
    <property type="entry name" value="HTH_XRE"/>
    <property type="match status" value="1"/>
</dbReference>
<dbReference type="PROSITE" id="PS50943">
    <property type="entry name" value="HTH_CROC1"/>
    <property type="match status" value="1"/>
</dbReference>
<dbReference type="EMBL" id="CP045702">
    <property type="protein sequence ID" value="QNE78092.1"/>
    <property type="molecule type" value="Genomic_DNA"/>
</dbReference>
<proteinExistence type="predicted"/>
<organism evidence="2 3">
    <name type="scientific">Streptomyces finlayi</name>
    <dbReference type="NCBI Taxonomy" id="67296"/>
    <lineage>
        <taxon>Bacteria</taxon>
        <taxon>Bacillati</taxon>
        <taxon>Actinomycetota</taxon>
        <taxon>Actinomycetes</taxon>
        <taxon>Kitasatosporales</taxon>
        <taxon>Streptomycetaceae</taxon>
        <taxon>Streptomyces</taxon>
    </lineage>
</organism>
<dbReference type="GO" id="GO:0003677">
    <property type="term" value="F:DNA binding"/>
    <property type="evidence" value="ECO:0007669"/>
    <property type="project" value="InterPro"/>
</dbReference>
<sequence length="206" mass="22277">MTPGHVAHGIRASYGMTHVTAEHISAWERGTLLPSAPELAALSGALWCAPSELIGAPRTLREHRLARGFAVEDMARVAGLDVHAYQHMESTGVWTGTSRQSAALAQALALNPRDFVTVTGLDGELTHMLHDAVGTRWQAHARPIARLLSADRRELSGPLREMHQEYQALMTATLSRGGGSSASGEAGLRYLEEILDHFWSKFPPAG</sequence>
<dbReference type="InterPro" id="IPR001387">
    <property type="entry name" value="Cro/C1-type_HTH"/>
</dbReference>
<reference evidence="3" key="1">
    <citation type="submission" date="2019-10" db="EMBL/GenBank/DDBJ databases">
        <title>Antimicrobial potential of Antarctic Bacteria.</title>
        <authorList>
            <person name="Benaud N."/>
            <person name="Edwards R.J."/>
            <person name="Ferrari B.C."/>
        </authorList>
    </citation>
    <scope>NUCLEOTIDE SEQUENCE [LARGE SCALE GENOMIC DNA]</scope>
    <source>
        <strain evidence="3">NBSH44</strain>
    </source>
</reference>
<evidence type="ECO:0000259" key="1">
    <source>
        <dbReference type="PROSITE" id="PS50943"/>
    </source>
</evidence>
<evidence type="ECO:0000313" key="2">
    <source>
        <dbReference type="EMBL" id="QNE78092.1"/>
    </source>
</evidence>
<protein>
    <submittedName>
        <fullName evidence="2">XRE family transcriptional regulator</fullName>
    </submittedName>
</protein>
<name>A0A7G7BRX7_9ACTN</name>
<accession>A0A7G7BRX7</accession>
<dbReference type="KEGG" id="sfiy:F0344_28970"/>